<dbReference type="AlphaFoldDB" id="A0A4R2IIA6"/>
<keyword evidence="3" id="KW-1185">Reference proteome</keyword>
<gene>
    <name evidence="2" type="ORF">EV192_12332</name>
</gene>
<evidence type="ECO:0000313" key="2">
    <source>
        <dbReference type="EMBL" id="TCO44711.1"/>
    </source>
</evidence>
<proteinExistence type="predicted"/>
<accession>A0A4R2IIA6</accession>
<dbReference type="EMBL" id="SLWS01000023">
    <property type="protein sequence ID" value="TCO44711.1"/>
    <property type="molecule type" value="Genomic_DNA"/>
</dbReference>
<protein>
    <submittedName>
        <fullName evidence="2">Uncharacterized protein</fullName>
    </submittedName>
</protein>
<feature type="region of interest" description="Disordered" evidence="1">
    <location>
        <begin position="258"/>
        <end position="301"/>
    </location>
</feature>
<name>A0A4R2IIA6_9PSEU</name>
<organism evidence="2 3">
    <name type="scientific">Actinocrispum wychmicini</name>
    <dbReference type="NCBI Taxonomy" id="1213861"/>
    <lineage>
        <taxon>Bacteria</taxon>
        <taxon>Bacillati</taxon>
        <taxon>Actinomycetota</taxon>
        <taxon>Actinomycetes</taxon>
        <taxon>Pseudonocardiales</taxon>
        <taxon>Pseudonocardiaceae</taxon>
        <taxon>Actinocrispum</taxon>
    </lineage>
</organism>
<feature type="compositionally biased region" description="Basic and acidic residues" evidence="1">
    <location>
        <begin position="192"/>
        <end position="208"/>
    </location>
</feature>
<feature type="region of interest" description="Disordered" evidence="1">
    <location>
        <begin position="39"/>
        <end position="161"/>
    </location>
</feature>
<feature type="region of interest" description="Disordered" evidence="1">
    <location>
        <begin position="192"/>
        <end position="212"/>
    </location>
</feature>
<evidence type="ECO:0000256" key="1">
    <source>
        <dbReference type="SAM" id="MobiDB-lite"/>
    </source>
</evidence>
<evidence type="ECO:0000313" key="3">
    <source>
        <dbReference type="Proteomes" id="UP000295680"/>
    </source>
</evidence>
<feature type="compositionally biased region" description="Basic and acidic residues" evidence="1">
    <location>
        <begin position="132"/>
        <end position="142"/>
    </location>
</feature>
<feature type="compositionally biased region" description="Basic and acidic residues" evidence="1">
    <location>
        <begin position="258"/>
        <end position="271"/>
    </location>
</feature>
<reference evidence="2 3" key="1">
    <citation type="submission" date="2019-03" db="EMBL/GenBank/DDBJ databases">
        <title>Genomic Encyclopedia of Type Strains, Phase IV (KMG-IV): sequencing the most valuable type-strain genomes for metagenomic binning, comparative biology and taxonomic classification.</title>
        <authorList>
            <person name="Goeker M."/>
        </authorList>
    </citation>
    <scope>NUCLEOTIDE SEQUENCE [LARGE SCALE GENOMIC DNA]</scope>
    <source>
        <strain evidence="2 3">DSM 45934</strain>
    </source>
</reference>
<dbReference type="Proteomes" id="UP000295680">
    <property type="component" value="Unassembled WGS sequence"/>
</dbReference>
<comment type="caution">
    <text evidence="2">The sequence shown here is derived from an EMBL/GenBank/DDBJ whole genome shotgun (WGS) entry which is preliminary data.</text>
</comment>
<sequence length="431" mass="45955">MCPYTKRILAPQGVCQIARALLARVLVAGTVRANRAGHLAGPRHQLGRSQQCPDLPDRRAPGSVRADRARRRAVSHQVQPGFGDHPGAVHHDPAAGRPQPQGCEVVDGRPEPGGPQDHVRVQARPVRPPHAGRGDLGEDRPPGHRRQDRPQLGRHPQAGHADHALRRQPGADALVHHRDRAAADVLVEHAVADHRPGPGDPGDSRGDLGDLSDLFDPGRAAANYDHALPAELVGAAVVRGMQLASLERGHSRVVRPERVRPRAGRADDRARSPLARIRGHDEAVAGTSADGPDPNRSLHGDGELTFVGGVVLRHHLGGRSAGVGIDRREAGQRVDAVYFSQTQGVPAVAPRSTGSVVAVEHHVRREAVAGQVVRARQAGLAGADDHHVCFGHAEQNARESVPLPDVSEVTRCLASGREHHPRGFSPRVGIT</sequence>